<feature type="transmembrane region" description="Helical" evidence="1">
    <location>
        <begin position="343"/>
        <end position="362"/>
    </location>
</feature>
<sequence length="710" mass="78081">MPTLSHSAPSPLPSTEVFTHRPALDGLRTVAVYLVVLFHSELTWMRGGFIGVDLFFVLSGFLVTNVMLAEHRTTGAIQLRRFYARRVRRLLPAALIAIVVICLVASITEPRLVAMSFVNDARSSLLYVANWNFLGASTNYFADDVNKSPFLHFWSLAIEEQFYFAFPLLLVLFTKWGEPLKKFRNIILGISALFTASLALQIITQQSNPMRAYYATDTRVYQLAAGALLAVFLLRQKESASAAAKLPFQSAITPLVLIAFIALAIGDGWFFSALSASTRGILATVAAVGLIWSLEPHFPSPLQRLFSSQQFTYLGRISYGTYLWHWPLIVLSKPALSLSPLQLAVFSLVGATALSALSYELVETPIRLSKKLHHIPRAVVAVGLTLSVLTATLLVRPLLDGTPKVRQSVSTISTSGLPPEVQAILSAAPPQTFDMKSAMPAAELIHSCSASDPSKCTLYTDTSQASPSQHVVLMGDSNAEMLIPTFVKLAREKHFTFSALTRSGCPWQPGLLWAAHDETLVTRCKKSRAEWYSTLLPALKPDIIIVTSVSRDPGSRPDAFYVPEDPTIDDLSAVVARSTSAALDALLKLAARVAILEPLPFASFDPAQCLSGASAISSCAYEANTSPFPTELIYRSEAKTRENVFSIDYDTFACPYLPICIPFLDHQYVFRNQFHLSELWIAAHQEKLWNLISDTGKWSQYSPARENSGK</sequence>
<dbReference type="Pfam" id="PF01757">
    <property type="entry name" value="Acyl_transf_3"/>
    <property type="match status" value="1"/>
</dbReference>
<feature type="domain" description="SGNH" evidence="3">
    <location>
        <begin position="454"/>
        <end position="678"/>
    </location>
</feature>
<dbReference type="GO" id="GO:0016747">
    <property type="term" value="F:acyltransferase activity, transferring groups other than amino-acyl groups"/>
    <property type="evidence" value="ECO:0007669"/>
    <property type="project" value="InterPro"/>
</dbReference>
<evidence type="ECO:0000313" key="4">
    <source>
        <dbReference type="EMBL" id="CAB5012132.1"/>
    </source>
</evidence>
<keyword evidence="1" id="KW-0472">Membrane</keyword>
<accession>A0A6J7QCL0</accession>
<evidence type="ECO:0000256" key="1">
    <source>
        <dbReference type="SAM" id="Phobius"/>
    </source>
</evidence>
<dbReference type="PANTHER" id="PTHR23028">
    <property type="entry name" value="ACETYLTRANSFERASE"/>
    <property type="match status" value="1"/>
</dbReference>
<dbReference type="InterPro" id="IPR002656">
    <property type="entry name" value="Acyl_transf_3_dom"/>
</dbReference>
<organism evidence="4">
    <name type="scientific">freshwater metagenome</name>
    <dbReference type="NCBI Taxonomy" id="449393"/>
    <lineage>
        <taxon>unclassified sequences</taxon>
        <taxon>metagenomes</taxon>
        <taxon>ecological metagenomes</taxon>
    </lineage>
</organism>
<proteinExistence type="predicted"/>
<dbReference type="GO" id="GO:0016020">
    <property type="term" value="C:membrane"/>
    <property type="evidence" value="ECO:0007669"/>
    <property type="project" value="TreeGrafter"/>
</dbReference>
<feature type="transmembrane region" description="Helical" evidence="1">
    <location>
        <begin position="48"/>
        <end position="69"/>
    </location>
</feature>
<gene>
    <name evidence="4" type="ORF">UFOPK4098_00354</name>
</gene>
<keyword evidence="1" id="KW-0812">Transmembrane</keyword>
<feature type="transmembrane region" description="Helical" evidence="1">
    <location>
        <begin position="90"/>
        <end position="108"/>
    </location>
</feature>
<feature type="transmembrane region" description="Helical" evidence="1">
    <location>
        <begin position="151"/>
        <end position="173"/>
    </location>
</feature>
<feature type="domain" description="Acyltransferase 3" evidence="2">
    <location>
        <begin position="22"/>
        <end position="359"/>
    </location>
</feature>
<feature type="transmembrane region" description="Helical" evidence="1">
    <location>
        <begin position="374"/>
        <end position="395"/>
    </location>
</feature>
<evidence type="ECO:0000259" key="2">
    <source>
        <dbReference type="Pfam" id="PF01757"/>
    </source>
</evidence>
<dbReference type="InterPro" id="IPR050879">
    <property type="entry name" value="Acyltransferase_3"/>
</dbReference>
<feature type="transmembrane region" description="Helical" evidence="1">
    <location>
        <begin position="218"/>
        <end position="234"/>
    </location>
</feature>
<evidence type="ECO:0000259" key="3">
    <source>
        <dbReference type="Pfam" id="PF19040"/>
    </source>
</evidence>
<dbReference type="Pfam" id="PF19040">
    <property type="entry name" value="SGNH"/>
    <property type="match status" value="1"/>
</dbReference>
<dbReference type="PANTHER" id="PTHR23028:SF53">
    <property type="entry name" value="ACYL_TRANSF_3 DOMAIN-CONTAINING PROTEIN"/>
    <property type="match status" value="1"/>
</dbReference>
<name>A0A6J7QCL0_9ZZZZ</name>
<feature type="transmembrane region" description="Helical" evidence="1">
    <location>
        <begin position="246"/>
        <end position="265"/>
    </location>
</feature>
<dbReference type="AlphaFoldDB" id="A0A6J7QCL0"/>
<dbReference type="EMBL" id="CAFBPN010000009">
    <property type="protein sequence ID" value="CAB5012132.1"/>
    <property type="molecule type" value="Genomic_DNA"/>
</dbReference>
<feature type="transmembrane region" description="Helical" evidence="1">
    <location>
        <begin position="185"/>
        <end position="203"/>
    </location>
</feature>
<reference evidence="4" key="1">
    <citation type="submission" date="2020-05" db="EMBL/GenBank/DDBJ databases">
        <authorList>
            <person name="Chiriac C."/>
            <person name="Salcher M."/>
            <person name="Ghai R."/>
            <person name="Kavagutti S V."/>
        </authorList>
    </citation>
    <scope>NUCLEOTIDE SEQUENCE</scope>
</reference>
<dbReference type="InterPro" id="IPR043968">
    <property type="entry name" value="SGNH"/>
</dbReference>
<dbReference type="GO" id="GO:0009103">
    <property type="term" value="P:lipopolysaccharide biosynthetic process"/>
    <property type="evidence" value="ECO:0007669"/>
    <property type="project" value="TreeGrafter"/>
</dbReference>
<protein>
    <submittedName>
        <fullName evidence="4">Unannotated protein</fullName>
    </submittedName>
</protein>
<keyword evidence="1" id="KW-1133">Transmembrane helix</keyword>